<evidence type="ECO:0000256" key="9">
    <source>
        <dbReference type="ARBA" id="ARBA00023264"/>
    </source>
</evidence>
<organism evidence="11 12">
    <name type="scientific">Thermoanaerobacterium thermosaccharolyticum</name>
    <name type="common">Clostridium thermosaccharolyticum</name>
    <dbReference type="NCBI Taxonomy" id="1517"/>
    <lineage>
        <taxon>Bacteria</taxon>
        <taxon>Bacillati</taxon>
        <taxon>Bacillota</taxon>
        <taxon>Clostridia</taxon>
        <taxon>Thermoanaerobacterales</taxon>
        <taxon>Thermoanaerobacteraceae</taxon>
        <taxon>Thermoanaerobacterium</taxon>
    </lineage>
</organism>
<keyword evidence="5 10" id="KW-1133">Transmembrane helix</keyword>
<evidence type="ECO:0000256" key="4">
    <source>
        <dbReference type="ARBA" id="ARBA00022692"/>
    </source>
</evidence>
<dbReference type="InterPro" id="IPR003811">
    <property type="entry name" value="G3P_acylTferase_PlsY"/>
</dbReference>
<evidence type="ECO:0000256" key="8">
    <source>
        <dbReference type="ARBA" id="ARBA00023209"/>
    </source>
</evidence>
<dbReference type="AlphaFoldDB" id="A0A223I084"/>
<keyword evidence="2 10" id="KW-0444">Lipid biosynthesis</keyword>
<accession>A0A223I084</accession>
<evidence type="ECO:0000256" key="1">
    <source>
        <dbReference type="ARBA" id="ARBA00022475"/>
    </source>
</evidence>
<evidence type="ECO:0000256" key="7">
    <source>
        <dbReference type="ARBA" id="ARBA00023136"/>
    </source>
</evidence>
<dbReference type="EMBL" id="CP016893">
    <property type="protein sequence ID" value="AST58142.1"/>
    <property type="molecule type" value="Genomic_DNA"/>
</dbReference>
<comment type="similarity">
    <text evidence="10">Belongs to the PlsY family.</text>
</comment>
<dbReference type="GO" id="GO:0008654">
    <property type="term" value="P:phospholipid biosynthetic process"/>
    <property type="evidence" value="ECO:0007669"/>
    <property type="project" value="UniProtKB-UniRule"/>
</dbReference>
<comment type="function">
    <text evidence="10">Catalyzes the transfer of an acyl group from acyl-phosphate (acyl-PO(4)) to glycerol-3-phosphate (G3P) to form lysophosphatidic acid (LPA). This enzyme utilizes acyl-phosphate as fatty acyl donor, but not acyl-CoA or acyl-ACP.</text>
</comment>
<feature type="transmembrane region" description="Helical" evidence="10">
    <location>
        <begin position="45"/>
        <end position="64"/>
    </location>
</feature>
<evidence type="ECO:0000256" key="2">
    <source>
        <dbReference type="ARBA" id="ARBA00022516"/>
    </source>
</evidence>
<feature type="transmembrane region" description="Helical" evidence="10">
    <location>
        <begin position="76"/>
        <end position="97"/>
    </location>
</feature>
<dbReference type="GO" id="GO:0043772">
    <property type="term" value="F:acyl-phosphate glycerol-3-phosphate acyltransferase activity"/>
    <property type="evidence" value="ECO:0007669"/>
    <property type="project" value="UniProtKB-UniRule"/>
</dbReference>
<evidence type="ECO:0000256" key="10">
    <source>
        <dbReference type="HAMAP-Rule" id="MF_01043"/>
    </source>
</evidence>
<name>A0A223I084_THETR</name>
<feature type="transmembrane region" description="Helical" evidence="10">
    <location>
        <begin position="7"/>
        <end position="25"/>
    </location>
</feature>
<dbReference type="GO" id="GO:0005886">
    <property type="term" value="C:plasma membrane"/>
    <property type="evidence" value="ECO:0007669"/>
    <property type="project" value="UniProtKB-SubCell"/>
</dbReference>
<feature type="transmembrane region" description="Helical" evidence="10">
    <location>
        <begin position="117"/>
        <end position="138"/>
    </location>
</feature>
<keyword evidence="4 10" id="KW-0812">Transmembrane</keyword>
<dbReference type="HAMAP" id="MF_01043">
    <property type="entry name" value="PlsY"/>
    <property type="match status" value="1"/>
</dbReference>
<reference evidence="11 12" key="1">
    <citation type="submission" date="2016-08" db="EMBL/GenBank/DDBJ databases">
        <title>A novel genetic cassette of butanologenic Thermoanaerobacterium thermosaccharolyticum that directly convert cellulose to butanol.</title>
        <authorList>
            <person name="Li T."/>
            <person name="He J."/>
        </authorList>
    </citation>
    <scope>NUCLEOTIDE SEQUENCE [LARGE SCALE GENOMIC DNA]</scope>
    <source>
        <strain evidence="11 12">TG57</strain>
    </source>
</reference>
<evidence type="ECO:0000256" key="6">
    <source>
        <dbReference type="ARBA" id="ARBA00023098"/>
    </source>
</evidence>
<sequence length="211" mass="23790">MIAFYVLIEFICGSMMFSYWLGLLAEKDLRMQGDGNPGAFNLWHAAGYKLGILGVALDFLKGYFPLSILILKGYISGVEIVPVAVAAILGHVFSPFLKWRGGKGIAVTFGVWSAVTRFNVSIAYAIILAILYILAIILNKGKSTSSEVDGFMVVVGMLTLVLYLYYKSFPMYIYDIWFANLLIITYTNKEKLYKLYKDVYEKRHEKNAVTR</sequence>
<keyword evidence="3 10" id="KW-0808">Transferase</keyword>
<keyword evidence="8 10" id="KW-0594">Phospholipid biosynthesis</keyword>
<proteinExistence type="inferred from homology"/>
<evidence type="ECO:0000313" key="11">
    <source>
        <dbReference type="EMBL" id="AST58142.1"/>
    </source>
</evidence>
<evidence type="ECO:0000256" key="3">
    <source>
        <dbReference type="ARBA" id="ARBA00022679"/>
    </source>
</evidence>
<keyword evidence="7 10" id="KW-0472">Membrane</keyword>
<comment type="pathway">
    <text evidence="10">Lipid metabolism; phospholipid metabolism.</text>
</comment>
<dbReference type="SMART" id="SM01207">
    <property type="entry name" value="G3P_acyltransf"/>
    <property type="match status" value="1"/>
</dbReference>
<comment type="subcellular location">
    <subcellularLocation>
        <location evidence="10">Cell membrane</location>
        <topology evidence="10">Multi-pass membrane protein</topology>
    </subcellularLocation>
</comment>
<evidence type="ECO:0000256" key="5">
    <source>
        <dbReference type="ARBA" id="ARBA00022989"/>
    </source>
</evidence>
<dbReference type="Proteomes" id="UP000214975">
    <property type="component" value="Chromosome"/>
</dbReference>
<keyword evidence="6 10" id="KW-0443">Lipid metabolism</keyword>
<keyword evidence="9 10" id="KW-1208">Phospholipid metabolism</keyword>
<dbReference type="RefSeq" id="WP_094397578.1">
    <property type="nucleotide sequence ID" value="NZ_CP016893.1"/>
</dbReference>
<dbReference type="PANTHER" id="PTHR30309">
    <property type="entry name" value="INNER MEMBRANE PROTEIN YGIH"/>
    <property type="match status" value="1"/>
</dbReference>
<dbReference type="EC" id="2.3.1.275" evidence="10"/>
<evidence type="ECO:0000313" key="12">
    <source>
        <dbReference type="Proteomes" id="UP000214975"/>
    </source>
</evidence>
<dbReference type="PANTHER" id="PTHR30309:SF1">
    <property type="entry name" value="GLYCEROL-3-PHOSPHATE ACYLTRANSFERASE 1"/>
    <property type="match status" value="1"/>
</dbReference>
<comment type="subunit">
    <text evidence="10">Probably interacts with PlsX.</text>
</comment>
<protein>
    <recommendedName>
        <fullName evidence="10">Glycerol-3-phosphate acyltransferase</fullName>
    </recommendedName>
    <alternativeName>
        <fullName evidence="10">Acyl-PO4 G3P acyltransferase</fullName>
    </alternativeName>
    <alternativeName>
        <fullName evidence="10">Acyl-phosphate--glycerol-3-phosphate acyltransferase</fullName>
    </alternativeName>
    <alternativeName>
        <fullName evidence="10">G3P acyltransferase</fullName>
        <shortName evidence="10">GPAT</shortName>
        <ecNumber evidence="10">2.3.1.275</ecNumber>
    </alternativeName>
    <alternativeName>
        <fullName evidence="10">Lysophosphatidic acid synthase</fullName>
        <shortName evidence="10">LPA synthase</shortName>
    </alternativeName>
</protein>
<keyword evidence="1 10" id="KW-1003">Cell membrane</keyword>
<dbReference type="Pfam" id="PF02660">
    <property type="entry name" value="G3P_acyltransf"/>
    <property type="match status" value="1"/>
</dbReference>
<dbReference type="UniPathway" id="UPA00085"/>
<gene>
    <name evidence="10" type="primary">plsY</name>
    <name evidence="11" type="ORF">Thert_02216</name>
</gene>
<comment type="catalytic activity">
    <reaction evidence="10">
        <text>an acyl phosphate + sn-glycerol 3-phosphate = a 1-acyl-sn-glycero-3-phosphate + phosphate</text>
        <dbReference type="Rhea" id="RHEA:34075"/>
        <dbReference type="ChEBI" id="CHEBI:43474"/>
        <dbReference type="ChEBI" id="CHEBI:57597"/>
        <dbReference type="ChEBI" id="CHEBI:57970"/>
        <dbReference type="ChEBI" id="CHEBI:59918"/>
        <dbReference type="EC" id="2.3.1.275"/>
    </reaction>
</comment>
<feature type="transmembrane region" description="Helical" evidence="10">
    <location>
        <begin position="150"/>
        <end position="166"/>
    </location>
</feature>